<evidence type="ECO:0000313" key="3">
    <source>
        <dbReference type="Proteomes" id="UP001188597"/>
    </source>
</evidence>
<dbReference type="AlphaFoldDB" id="A0AA88WIQ9"/>
<sequence length="134" mass="15453">MDPAFSDFVLDPAKCNQLSMEDRRLLVREIAQLSKDAPKILSSLTRRELLEIICAEMGEERKYTGLSKPKMIEHLLKLVSKKSKETTDDSLASHPSNTVTGFKRQRKEEQLLEVPVRPDHAPWENKRETNYKDS</sequence>
<dbReference type="GO" id="GO:0040029">
    <property type="term" value="P:epigenetic regulation of gene expression"/>
    <property type="evidence" value="ECO:0007669"/>
    <property type="project" value="InterPro"/>
</dbReference>
<evidence type="ECO:0000313" key="2">
    <source>
        <dbReference type="EMBL" id="KAK3027034.1"/>
    </source>
</evidence>
<proteinExistence type="predicted"/>
<comment type="caution">
    <text evidence="2">The sequence shown here is derived from an EMBL/GenBank/DDBJ whole genome shotgun (WGS) entry which is preliminary data.</text>
</comment>
<organism evidence="2 3">
    <name type="scientific">Escallonia herrerae</name>
    <dbReference type="NCBI Taxonomy" id="1293975"/>
    <lineage>
        <taxon>Eukaryota</taxon>
        <taxon>Viridiplantae</taxon>
        <taxon>Streptophyta</taxon>
        <taxon>Embryophyta</taxon>
        <taxon>Tracheophyta</taxon>
        <taxon>Spermatophyta</taxon>
        <taxon>Magnoliopsida</taxon>
        <taxon>eudicotyledons</taxon>
        <taxon>Gunneridae</taxon>
        <taxon>Pentapetalae</taxon>
        <taxon>asterids</taxon>
        <taxon>campanulids</taxon>
        <taxon>Escalloniales</taxon>
        <taxon>Escalloniaceae</taxon>
        <taxon>Escallonia</taxon>
    </lineage>
</organism>
<name>A0AA88WIQ9_9ASTE</name>
<protein>
    <submittedName>
        <fullName evidence="2">Uncharacterized protein</fullName>
    </submittedName>
</protein>
<dbReference type="PANTHER" id="PTHR46286:SF6">
    <property type="entry name" value="OS08G0220600 PROTEIN"/>
    <property type="match status" value="1"/>
</dbReference>
<evidence type="ECO:0000256" key="1">
    <source>
        <dbReference type="SAM" id="MobiDB-lite"/>
    </source>
</evidence>
<accession>A0AA88WIQ9</accession>
<gene>
    <name evidence="2" type="ORF">RJ639_041189</name>
</gene>
<feature type="region of interest" description="Disordered" evidence="1">
    <location>
        <begin position="83"/>
        <end position="134"/>
    </location>
</feature>
<dbReference type="PANTHER" id="PTHR46286">
    <property type="entry name" value="VIN3-LIKE PROTEIN 2-RELATED"/>
    <property type="match status" value="1"/>
</dbReference>
<reference evidence="2" key="1">
    <citation type="submission" date="2022-12" db="EMBL/GenBank/DDBJ databases">
        <title>Draft genome assemblies for two species of Escallonia (Escalloniales).</title>
        <authorList>
            <person name="Chanderbali A."/>
            <person name="Dervinis C."/>
            <person name="Anghel I."/>
            <person name="Soltis D."/>
            <person name="Soltis P."/>
            <person name="Zapata F."/>
        </authorList>
    </citation>
    <scope>NUCLEOTIDE SEQUENCE</scope>
    <source>
        <strain evidence="2">UCBG64.0493</strain>
        <tissue evidence="2">Leaf</tissue>
    </source>
</reference>
<dbReference type="InterPro" id="IPR044514">
    <property type="entry name" value="VIN3-like"/>
</dbReference>
<dbReference type="Proteomes" id="UP001188597">
    <property type="component" value="Unassembled WGS sequence"/>
</dbReference>
<dbReference type="GO" id="GO:0010048">
    <property type="term" value="P:vernalization response"/>
    <property type="evidence" value="ECO:0007669"/>
    <property type="project" value="InterPro"/>
</dbReference>
<feature type="compositionally biased region" description="Polar residues" evidence="1">
    <location>
        <begin position="89"/>
        <end position="100"/>
    </location>
</feature>
<dbReference type="EMBL" id="JAVXUP010000476">
    <property type="protein sequence ID" value="KAK3027034.1"/>
    <property type="molecule type" value="Genomic_DNA"/>
</dbReference>
<keyword evidence="3" id="KW-1185">Reference proteome</keyword>
<feature type="compositionally biased region" description="Basic and acidic residues" evidence="1">
    <location>
        <begin position="106"/>
        <end position="134"/>
    </location>
</feature>